<proteinExistence type="predicted"/>
<accession>A0A1Y1WA15</accession>
<dbReference type="AlphaFoldDB" id="A0A1Y1WA15"/>
<organism evidence="1 2">
    <name type="scientific">Anaeromyces robustus</name>
    <dbReference type="NCBI Taxonomy" id="1754192"/>
    <lineage>
        <taxon>Eukaryota</taxon>
        <taxon>Fungi</taxon>
        <taxon>Fungi incertae sedis</taxon>
        <taxon>Chytridiomycota</taxon>
        <taxon>Chytridiomycota incertae sedis</taxon>
        <taxon>Neocallimastigomycetes</taxon>
        <taxon>Neocallimastigales</taxon>
        <taxon>Neocallimastigaceae</taxon>
        <taxon>Anaeromyces</taxon>
    </lineage>
</organism>
<sequence length="218" mass="26074">MIKENDTKSIPNDGIIIMDGRSYYYDNLNVYKIKTINTVDLRFDGRYFYAKKTLVKKTKLNLSLSEYKKVCQLYHQHKKLYYRKDESNENNPPKVNTNHYYYQKQIESVNFYRLTDKRDVRYRLVREKKIPFIVEINLDNKTLVKVRKDKYTSNSINTFNNILLASYQRINIEIFLPLSTVLMRKYSVLHSLLKLFKNSSSSKVTSLFNNFKKLTELA</sequence>
<keyword evidence="2" id="KW-1185">Reference proteome</keyword>
<comment type="caution">
    <text evidence="1">The sequence shown here is derived from an EMBL/GenBank/DDBJ whole genome shotgun (WGS) entry which is preliminary data.</text>
</comment>
<name>A0A1Y1WA15_9FUNG</name>
<protein>
    <submittedName>
        <fullName evidence="1">Uncharacterized protein</fullName>
    </submittedName>
</protein>
<reference evidence="1 2" key="1">
    <citation type="submission" date="2016-08" db="EMBL/GenBank/DDBJ databases">
        <title>A Parts List for Fungal Cellulosomes Revealed by Comparative Genomics.</title>
        <authorList>
            <consortium name="DOE Joint Genome Institute"/>
            <person name="Haitjema C.H."/>
            <person name="Gilmore S.P."/>
            <person name="Henske J.K."/>
            <person name="Solomon K.V."/>
            <person name="De Groot R."/>
            <person name="Kuo A."/>
            <person name="Mondo S.J."/>
            <person name="Salamov A.A."/>
            <person name="Labutti K."/>
            <person name="Zhao Z."/>
            <person name="Chiniquy J."/>
            <person name="Barry K."/>
            <person name="Brewer H.M."/>
            <person name="Purvine S.O."/>
            <person name="Wright A.T."/>
            <person name="Boxma B."/>
            <person name="Van Alen T."/>
            <person name="Hackstein J.H."/>
            <person name="Baker S.E."/>
            <person name="Grigoriev I.V."/>
            <person name="O'Malley M.A."/>
        </authorList>
    </citation>
    <scope>NUCLEOTIDE SEQUENCE [LARGE SCALE GENOMIC DNA]</scope>
    <source>
        <strain evidence="1 2">S4</strain>
    </source>
</reference>
<gene>
    <name evidence="1" type="ORF">BCR32DRAFT_285966</name>
</gene>
<dbReference type="EMBL" id="MCFG01000411">
    <property type="protein sequence ID" value="ORX70390.1"/>
    <property type="molecule type" value="Genomic_DNA"/>
</dbReference>
<reference evidence="1 2" key="2">
    <citation type="submission" date="2016-08" db="EMBL/GenBank/DDBJ databases">
        <title>Pervasive Adenine N6-methylation of Active Genes in Fungi.</title>
        <authorList>
            <consortium name="DOE Joint Genome Institute"/>
            <person name="Mondo S.J."/>
            <person name="Dannebaum R.O."/>
            <person name="Kuo R.C."/>
            <person name="Labutti K."/>
            <person name="Haridas S."/>
            <person name="Kuo A."/>
            <person name="Salamov A."/>
            <person name="Ahrendt S.R."/>
            <person name="Lipzen A."/>
            <person name="Sullivan W."/>
            <person name="Andreopoulos W.B."/>
            <person name="Clum A."/>
            <person name="Lindquist E."/>
            <person name="Daum C."/>
            <person name="Ramamoorthy G.K."/>
            <person name="Gryganskyi A."/>
            <person name="Culley D."/>
            <person name="Magnuson J.K."/>
            <person name="James T.Y."/>
            <person name="O'Malley M.A."/>
            <person name="Stajich J.E."/>
            <person name="Spatafora J.W."/>
            <person name="Visel A."/>
            <person name="Grigoriev I.V."/>
        </authorList>
    </citation>
    <scope>NUCLEOTIDE SEQUENCE [LARGE SCALE GENOMIC DNA]</scope>
    <source>
        <strain evidence="1 2">S4</strain>
    </source>
</reference>
<dbReference type="Proteomes" id="UP000193944">
    <property type="component" value="Unassembled WGS sequence"/>
</dbReference>
<dbReference type="OrthoDB" id="10508895at2759"/>
<evidence type="ECO:0000313" key="2">
    <source>
        <dbReference type="Proteomes" id="UP000193944"/>
    </source>
</evidence>
<evidence type="ECO:0000313" key="1">
    <source>
        <dbReference type="EMBL" id="ORX70390.1"/>
    </source>
</evidence>